<reference evidence="4 5" key="1">
    <citation type="submission" date="2016-10" db="EMBL/GenBank/DDBJ databases">
        <authorList>
            <person name="de Groot N.N."/>
        </authorList>
    </citation>
    <scope>NUCLEOTIDE SEQUENCE [LARGE SCALE GENOMIC DNA]</scope>
    <source>
        <strain evidence="4 5">S137</strain>
    </source>
</reference>
<organism evidence="4 5">
    <name type="scientific">Selenomonas ruminantium</name>
    <dbReference type="NCBI Taxonomy" id="971"/>
    <lineage>
        <taxon>Bacteria</taxon>
        <taxon>Bacillati</taxon>
        <taxon>Bacillota</taxon>
        <taxon>Negativicutes</taxon>
        <taxon>Selenomonadales</taxon>
        <taxon>Selenomonadaceae</taxon>
        <taxon>Selenomonas</taxon>
    </lineage>
</organism>
<dbReference type="InterPro" id="IPR044731">
    <property type="entry name" value="BDH-like"/>
</dbReference>
<dbReference type="GO" id="GO:0008106">
    <property type="term" value="F:alcohol dehydrogenase (NADP+) activity"/>
    <property type="evidence" value="ECO:0007669"/>
    <property type="project" value="TreeGrafter"/>
</dbReference>
<evidence type="ECO:0000259" key="2">
    <source>
        <dbReference type="Pfam" id="PF00465"/>
    </source>
</evidence>
<evidence type="ECO:0000256" key="1">
    <source>
        <dbReference type="ARBA" id="ARBA00023002"/>
    </source>
</evidence>
<dbReference type="SUPFAM" id="SSF56796">
    <property type="entry name" value="Dehydroquinate synthase-like"/>
    <property type="match status" value="1"/>
</dbReference>
<feature type="domain" description="Alcohol dehydrogenase iron-type/glycerol dehydrogenase GldA" evidence="2">
    <location>
        <begin position="9"/>
        <end position="179"/>
    </location>
</feature>
<keyword evidence="1" id="KW-0560">Oxidoreductase</keyword>
<dbReference type="Gene3D" id="1.20.1090.10">
    <property type="entry name" value="Dehydroquinate synthase-like - alpha domain"/>
    <property type="match status" value="1"/>
</dbReference>
<evidence type="ECO:0000313" key="4">
    <source>
        <dbReference type="EMBL" id="SDP66790.1"/>
    </source>
</evidence>
<accession>A0A1H0UL60</accession>
<feature type="domain" description="Fe-containing alcohol dehydrogenase-like C-terminal" evidence="3">
    <location>
        <begin position="195"/>
        <end position="390"/>
    </location>
</feature>
<dbReference type="GO" id="GO:1990002">
    <property type="term" value="F:methylglyoxal reductase (NADPH) (acetol producing) activity"/>
    <property type="evidence" value="ECO:0007669"/>
    <property type="project" value="TreeGrafter"/>
</dbReference>
<evidence type="ECO:0000313" key="5">
    <source>
        <dbReference type="Proteomes" id="UP000182412"/>
    </source>
</evidence>
<dbReference type="PANTHER" id="PTHR43633:SF1">
    <property type="entry name" value="ALCOHOL DEHYDROGENASE YQHD"/>
    <property type="match status" value="1"/>
</dbReference>
<dbReference type="RefSeq" id="WP_074573246.1">
    <property type="nucleotide sequence ID" value="NZ_FNJQ01000034.1"/>
</dbReference>
<dbReference type="GO" id="GO:1990362">
    <property type="term" value="F:butanol dehydrogenase (NAD+) activity"/>
    <property type="evidence" value="ECO:0007669"/>
    <property type="project" value="InterPro"/>
</dbReference>
<dbReference type="CDD" id="cd08187">
    <property type="entry name" value="BDH"/>
    <property type="match status" value="1"/>
</dbReference>
<dbReference type="AlphaFoldDB" id="A0A1H0UL60"/>
<dbReference type="EMBL" id="FNJQ01000034">
    <property type="protein sequence ID" value="SDP66790.1"/>
    <property type="molecule type" value="Genomic_DNA"/>
</dbReference>
<dbReference type="FunFam" id="3.40.50.1970:FF:000003">
    <property type="entry name" value="Alcohol dehydrogenase, iron-containing"/>
    <property type="match status" value="1"/>
</dbReference>
<dbReference type="InterPro" id="IPR056798">
    <property type="entry name" value="ADH_Fe_C"/>
</dbReference>
<dbReference type="Proteomes" id="UP000182412">
    <property type="component" value="Unassembled WGS sequence"/>
</dbReference>
<protein>
    <submittedName>
        <fullName evidence="4">Uncharacterized protein</fullName>
    </submittedName>
</protein>
<dbReference type="Gene3D" id="3.40.50.1970">
    <property type="match status" value="1"/>
</dbReference>
<evidence type="ECO:0000259" key="3">
    <source>
        <dbReference type="Pfam" id="PF25137"/>
    </source>
</evidence>
<dbReference type="Pfam" id="PF25137">
    <property type="entry name" value="ADH_Fe_C"/>
    <property type="match status" value="1"/>
</dbReference>
<dbReference type="GO" id="GO:0046872">
    <property type="term" value="F:metal ion binding"/>
    <property type="evidence" value="ECO:0007669"/>
    <property type="project" value="InterPro"/>
</dbReference>
<dbReference type="Pfam" id="PF00465">
    <property type="entry name" value="Fe-ADH"/>
    <property type="match status" value="1"/>
</dbReference>
<dbReference type="OrthoDB" id="1623957at2"/>
<proteinExistence type="predicted"/>
<name>A0A1H0UL60_SELRU</name>
<sequence>MQAFNFKVPTEIVFGRGAEDNVATKLSAYNAHRIFIVYGGGSIVKSGLLGKIESQLQAAGLSTQAKGGVQPNPRLSWVREAVKEAIAFKADFILAIGGGSVIDSAKATAHGTANPEIDVWSFWNGTVKLDKSLPVGAVLTLSAAGSETSDSAVITNEETGKKAGLNTPFNRPAIAFMNPELTFTVPKKQLVCGIADILMHTLERYFTSVKEENALTDRIAESLLTTVIDCSHRAIKDQTDYDAMSEIMYAGTISHCGLTELGRCKDFACHKLGHELSGRFDVTHGASLTAVWGSWARFVYQDDIPRFAQFAEKVWGIHEGTEEERAKAGIERTVAYFQEIDMPTNFTELGIGVQDETVLAELADSCTAGGTKVVANFHPIDKATAIAIYKLANH</sequence>
<dbReference type="InterPro" id="IPR001670">
    <property type="entry name" value="ADH_Fe/GldA"/>
</dbReference>
<dbReference type="GO" id="GO:0005829">
    <property type="term" value="C:cytosol"/>
    <property type="evidence" value="ECO:0007669"/>
    <property type="project" value="TreeGrafter"/>
</dbReference>
<gene>
    <name evidence="4" type="ORF">SAMN05216366_13429</name>
</gene>
<dbReference type="PANTHER" id="PTHR43633">
    <property type="entry name" value="ALCOHOL DEHYDROGENASE YQHD"/>
    <property type="match status" value="1"/>
</dbReference>